<name>A0A8H5HYP6_9AGAR</name>
<dbReference type="EMBL" id="JAACJN010000008">
    <property type="protein sequence ID" value="KAF5391892.1"/>
    <property type="molecule type" value="Genomic_DNA"/>
</dbReference>
<dbReference type="SUPFAM" id="SSF56300">
    <property type="entry name" value="Metallo-dependent phosphatases"/>
    <property type="match status" value="1"/>
</dbReference>
<comment type="caution">
    <text evidence="1">The sequence shown here is derived from an EMBL/GenBank/DDBJ whole genome shotgun (WGS) entry which is preliminary data.</text>
</comment>
<evidence type="ECO:0000313" key="2">
    <source>
        <dbReference type="Proteomes" id="UP000518752"/>
    </source>
</evidence>
<gene>
    <name evidence="1" type="ORF">D9757_001727</name>
</gene>
<evidence type="ECO:0000313" key="1">
    <source>
        <dbReference type="EMBL" id="KAF5391892.1"/>
    </source>
</evidence>
<dbReference type="PANTHER" id="PTHR12905">
    <property type="entry name" value="METALLOPHOSPHOESTERASE"/>
    <property type="match status" value="1"/>
</dbReference>
<keyword evidence="2" id="KW-1185">Reference proteome</keyword>
<proteinExistence type="predicted"/>
<dbReference type="Proteomes" id="UP000518752">
    <property type="component" value="Unassembled WGS sequence"/>
</dbReference>
<organism evidence="1 2">
    <name type="scientific">Collybiopsis confluens</name>
    <dbReference type="NCBI Taxonomy" id="2823264"/>
    <lineage>
        <taxon>Eukaryota</taxon>
        <taxon>Fungi</taxon>
        <taxon>Dikarya</taxon>
        <taxon>Basidiomycota</taxon>
        <taxon>Agaricomycotina</taxon>
        <taxon>Agaricomycetes</taxon>
        <taxon>Agaricomycetidae</taxon>
        <taxon>Agaricales</taxon>
        <taxon>Marasmiineae</taxon>
        <taxon>Omphalotaceae</taxon>
        <taxon>Collybiopsis</taxon>
    </lineage>
</organism>
<dbReference type="InterPro" id="IPR029052">
    <property type="entry name" value="Metallo-depent_PP-like"/>
</dbReference>
<dbReference type="PANTHER" id="PTHR12905:SF0">
    <property type="entry name" value="CALCINEURIN-LIKE PHOSPHOESTERASE DOMAIN-CONTAINING PROTEIN"/>
    <property type="match status" value="1"/>
</dbReference>
<protein>
    <submittedName>
        <fullName evidence="1">Uncharacterized protein</fullName>
    </submittedName>
</protein>
<dbReference type="Gene3D" id="3.60.21.10">
    <property type="match status" value="1"/>
</dbReference>
<dbReference type="InterPro" id="IPR051693">
    <property type="entry name" value="UPF0046_metallophosphoest"/>
</dbReference>
<dbReference type="AlphaFoldDB" id="A0A8H5HYP6"/>
<sequence length="149" mass="16644">MLTRFKRGMFVITSKRFVNGPGTNTLVGQLVKHFEQKASPRHSTGAFQYGTTEEANEINARIPSSTEILITHTPPYRTLDKTHSGKHAGCRNLAERLTSNDLKNCRLHVFGHIHEAAGAIIMDREHTELVAVNAAMMHRKMAVVVDLKN</sequence>
<accession>A0A8H5HYP6</accession>
<dbReference type="OrthoDB" id="630188at2759"/>
<reference evidence="1 2" key="1">
    <citation type="journal article" date="2020" name="ISME J.">
        <title>Uncovering the hidden diversity of litter-decomposition mechanisms in mushroom-forming fungi.</title>
        <authorList>
            <person name="Floudas D."/>
            <person name="Bentzer J."/>
            <person name="Ahren D."/>
            <person name="Johansson T."/>
            <person name="Persson P."/>
            <person name="Tunlid A."/>
        </authorList>
    </citation>
    <scope>NUCLEOTIDE SEQUENCE [LARGE SCALE GENOMIC DNA]</scope>
    <source>
        <strain evidence="1 2">CBS 406.79</strain>
    </source>
</reference>